<sequence length="599" mass="65652">MLKMSRATVLIASHFLYLLCHAESQILRFNCEGSSLTAGVKIRHMDGYCSPDERSGIYFYGRQCKLLICGPEDDGDMRCDREIGRSGGRNVSCTRMGFAQLDSRGDLVVYTRPGVRLWRLSDDNADTRATFGTGNLLFDRGISGSAVLQVSNTIIETRVDNNVQWRSGDNSLSGGSSCLGSSISASGQQPYFLYDTNSVCSPDEQHRIFFRTEGCQLVSCRVSTGNTQSSCVESVTTPTEPNCPNGFAVLQTNGNIIIYFRNGNSNLQEVYNLMDDGNFGTFDVAILPISGTATLTVTNNGVFEITVNNVRQWSLTGSSDGIICRSSSVTIPNGQPVVLYNNEGYCSPDKKYAIYFKVCQLQICETTATIMTPNNGLVCNRIIDSTPRSCAQGFATLLSSGDMVISEMVGSSNREIYRLSTNDLFGESPLTPNMGRGPATLIVMNDGVIFTRDNNGNTLWTGNSNSNVNNPGNCIDNDSLMRQSTFSGLSCLQYLRSFNPNKYPCNNRVLLNGNGQKVQVKEICVRSCYFSCNPADPRNSCYDTPDDQAQRELGFFLSCKIVSNNLDRCFEMTVGGGGQVRDYCRNTCKVDSSCIGREL</sequence>
<dbReference type="AlphaFoldDB" id="A0A7S1C167"/>
<evidence type="ECO:0000313" key="2">
    <source>
        <dbReference type="EMBL" id="CAD8902529.1"/>
    </source>
</evidence>
<organism evidence="2">
    <name type="scientific">Corethron hystrix</name>
    <dbReference type="NCBI Taxonomy" id="216773"/>
    <lineage>
        <taxon>Eukaryota</taxon>
        <taxon>Sar</taxon>
        <taxon>Stramenopiles</taxon>
        <taxon>Ochrophyta</taxon>
        <taxon>Bacillariophyta</taxon>
        <taxon>Coscinodiscophyceae</taxon>
        <taxon>Corethrophycidae</taxon>
        <taxon>Corethrales</taxon>
        <taxon>Corethraceae</taxon>
        <taxon>Corethron</taxon>
    </lineage>
</organism>
<protein>
    <recommendedName>
        <fullName evidence="3">Bulb-type lectin domain-containing protein</fullName>
    </recommendedName>
</protein>
<accession>A0A7S1C167</accession>
<reference evidence="2" key="1">
    <citation type="submission" date="2021-01" db="EMBL/GenBank/DDBJ databases">
        <authorList>
            <person name="Corre E."/>
            <person name="Pelletier E."/>
            <person name="Niang G."/>
            <person name="Scheremetjew M."/>
            <person name="Finn R."/>
            <person name="Kale V."/>
            <person name="Holt S."/>
            <person name="Cochrane G."/>
            <person name="Meng A."/>
            <person name="Brown T."/>
            <person name="Cohen L."/>
        </authorList>
    </citation>
    <scope>NUCLEOTIDE SEQUENCE</scope>
    <source>
        <strain evidence="2">308</strain>
    </source>
</reference>
<name>A0A7S1C167_9STRA</name>
<feature type="chain" id="PRO_5030817325" description="Bulb-type lectin domain-containing protein" evidence="1">
    <location>
        <begin position="23"/>
        <end position="599"/>
    </location>
</feature>
<gene>
    <name evidence="2" type="ORF">CHYS00102_LOCUS29748</name>
</gene>
<evidence type="ECO:0008006" key="3">
    <source>
        <dbReference type="Google" id="ProtNLM"/>
    </source>
</evidence>
<dbReference type="EMBL" id="HBFR01040675">
    <property type="protein sequence ID" value="CAD8902529.1"/>
    <property type="molecule type" value="Transcribed_RNA"/>
</dbReference>
<evidence type="ECO:0000256" key="1">
    <source>
        <dbReference type="SAM" id="SignalP"/>
    </source>
</evidence>
<feature type="signal peptide" evidence="1">
    <location>
        <begin position="1"/>
        <end position="22"/>
    </location>
</feature>
<proteinExistence type="predicted"/>
<dbReference type="Gene3D" id="2.120.10.70">
    <property type="entry name" value="Fucose-specific lectin"/>
    <property type="match status" value="1"/>
</dbReference>
<keyword evidence="1" id="KW-0732">Signal</keyword>